<organism evidence="2 3">
    <name type="scientific">Bacillus carboniphilus</name>
    <dbReference type="NCBI Taxonomy" id="86663"/>
    <lineage>
        <taxon>Bacteria</taxon>
        <taxon>Bacillati</taxon>
        <taxon>Bacillota</taxon>
        <taxon>Bacilli</taxon>
        <taxon>Bacillales</taxon>
        <taxon>Bacillaceae</taxon>
        <taxon>Bacillus</taxon>
    </lineage>
</organism>
<proteinExistence type="predicted"/>
<comment type="caution">
    <text evidence="2">The sequence shown here is derived from an EMBL/GenBank/DDBJ whole genome shotgun (WGS) entry which is preliminary data.</text>
</comment>
<protein>
    <submittedName>
        <fullName evidence="2">Uncharacterized protein</fullName>
    </submittedName>
</protein>
<dbReference type="RefSeq" id="WP_343802372.1">
    <property type="nucleotide sequence ID" value="NZ_BAAADJ010000061.1"/>
</dbReference>
<keyword evidence="1" id="KW-1133">Transmembrane helix</keyword>
<reference evidence="3" key="1">
    <citation type="journal article" date="2019" name="Int. J. Syst. Evol. Microbiol.">
        <title>The Global Catalogue of Microorganisms (GCM) 10K type strain sequencing project: providing services to taxonomists for standard genome sequencing and annotation.</title>
        <authorList>
            <consortium name="The Broad Institute Genomics Platform"/>
            <consortium name="The Broad Institute Genome Sequencing Center for Infectious Disease"/>
            <person name="Wu L."/>
            <person name="Ma J."/>
        </authorList>
    </citation>
    <scope>NUCLEOTIDE SEQUENCE [LARGE SCALE GENOMIC DNA]</scope>
    <source>
        <strain evidence="3">JCM 9731</strain>
    </source>
</reference>
<keyword evidence="1" id="KW-0812">Transmembrane</keyword>
<sequence>MIKKIIIATFLLTFGFHYSNGSVSACELAPKTMSYFYHAPQEVEKLKDVKGVLYGKVLRTKNGGRKATFEVFQGIGDFVLPSTIIELPTTIANIPRPHPKNGVGYTSCDGVDFSDTFDAGQEYLVFFSHAFPMSLLEADGYTSIEVVDGHTYITPETTIHVEEVFAHYEDTLGKQSKNSEQIVTASNWRMYSFLLYLIGAASILLIYKYLFRRR</sequence>
<feature type="transmembrane region" description="Helical" evidence="1">
    <location>
        <begin position="188"/>
        <end position="210"/>
    </location>
</feature>
<keyword evidence="1" id="KW-0472">Membrane</keyword>
<name>A0ABP3GF78_9BACI</name>
<evidence type="ECO:0000313" key="3">
    <source>
        <dbReference type="Proteomes" id="UP001500782"/>
    </source>
</evidence>
<accession>A0ABP3GF78</accession>
<evidence type="ECO:0000256" key="1">
    <source>
        <dbReference type="SAM" id="Phobius"/>
    </source>
</evidence>
<dbReference type="EMBL" id="BAAADJ010000061">
    <property type="protein sequence ID" value="GAA0342833.1"/>
    <property type="molecule type" value="Genomic_DNA"/>
</dbReference>
<evidence type="ECO:0000313" key="2">
    <source>
        <dbReference type="EMBL" id="GAA0342833.1"/>
    </source>
</evidence>
<gene>
    <name evidence="2" type="ORF">GCM10008967_36610</name>
</gene>
<dbReference type="Proteomes" id="UP001500782">
    <property type="component" value="Unassembled WGS sequence"/>
</dbReference>
<keyword evidence="3" id="KW-1185">Reference proteome</keyword>
<dbReference type="PROSITE" id="PS51257">
    <property type="entry name" value="PROKAR_LIPOPROTEIN"/>
    <property type="match status" value="1"/>
</dbReference>